<evidence type="ECO:0000256" key="2">
    <source>
        <dbReference type="ARBA" id="ARBA00023015"/>
    </source>
</evidence>
<organism evidence="10 11">
    <name type="scientific">Catellatospora aurea</name>
    <dbReference type="NCBI Taxonomy" id="1337874"/>
    <lineage>
        <taxon>Bacteria</taxon>
        <taxon>Bacillati</taxon>
        <taxon>Actinomycetota</taxon>
        <taxon>Actinomycetes</taxon>
        <taxon>Micromonosporales</taxon>
        <taxon>Micromonosporaceae</taxon>
        <taxon>Catellatospora</taxon>
    </lineage>
</organism>
<proteinExistence type="inferred from homology"/>
<evidence type="ECO:0000256" key="7">
    <source>
        <dbReference type="SAM" id="Phobius"/>
    </source>
</evidence>
<dbReference type="RefSeq" id="WP_376809135.1">
    <property type="nucleotide sequence ID" value="NZ_JBHTAC010000037.1"/>
</dbReference>
<dbReference type="Proteomes" id="UP001596392">
    <property type="component" value="Unassembled WGS sequence"/>
</dbReference>
<evidence type="ECO:0000256" key="3">
    <source>
        <dbReference type="ARBA" id="ARBA00023082"/>
    </source>
</evidence>
<comment type="caution">
    <text evidence="10">The sequence shown here is derived from an EMBL/GenBank/DDBJ whole genome shotgun (WGS) entry which is preliminary data.</text>
</comment>
<dbReference type="InterPro" id="IPR013325">
    <property type="entry name" value="RNA_pol_sigma_r2"/>
</dbReference>
<dbReference type="Pfam" id="PF08281">
    <property type="entry name" value="Sigma70_r4_2"/>
    <property type="match status" value="1"/>
</dbReference>
<gene>
    <name evidence="10" type="ORF">ACFQO7_27780</name>
</gene>
<dbReference type="SUPFAM" id="SSF88659">
    <property type="entry name" value="Sigma3 and sigma4 domains of RNA polymerase sigma factors"/>
    <property type="match status" value="1"/>
</dbReference>
<comment type="similarity">
    <text evidence="1">Belongs to the sigma-70 factor family. ECF subfamily.</text>
</comment>
<dbReference type="EMBL" id="JBHTAC010000037">
    <property type="protein sequence ID" value="MFC7246294.1"/>
    <property type="molecule type" value="Genomic_DNA"/>
</dbReference>
<dbReference type="InterPro" id="IPR036388">
    <property type="entry name" value="WH-like_DNA-bd_sf"/>
</dbReference>
<dbReference type="CDD" id="cd06171">
    <property type="entry name" value="Sigma70_r4"/>
    <property type="match status" value="1"/>
</dbReference>
<dbReference type="InterPro" id="IPR014325">
    <property type="entry name" value="RNA_pol_sigma-E_actinobac"/>
</dbReference>
<evidence type="ECO:0000259" key="9">
    <source>
        <dbReference type="Pfam" id="PF08281"/>
    </source>
</evidence>
<evidence type="ECO:0000259" key="8">
    <source>
        <dbReference type="Pfam" id="PF04542"/>
    </source>
</evidence>
<sequence>MAETATFDEFVVTRSRHLLRVAYLLTGDHALAEDLLQTALAKSWSAWRRIHGDPEPYVRRVLANTYNSWWRRRWHGERPTETLPEHAGPSPHTAVDDRDQLRRALARLPRQQKVVLVLRYFEDLSEAEIARTLGISAGSVKTHASKGLAKLRLDPSLRELPQLVEDAPTGNERLSAVRTRITRGRRRSIAGVATACLIALALIAAYALLPHLRTRALPEPAFPIEMPRYAQSRAAFNDVDYYRLTASAQHGYTPHLDPALTWTPSGRLEALFLSCRHLGQLNTLIISVRVNGRMAGMGLDICTGEGRMGFDGFFTALDPVALDLVAGRPATVTLDLGFGENGAEPLPGGTVAVAVGELATYPSCHGPARPRQTRRWTAPCTAVSTRPRSPCWSPGARAPPHSPGPGRSRCGLTRRHQAVCVSSSTACWCPRWTSAHRS</sequence>
<dbReference type="Gene3D" id="1.10.10.10">
    <property type="entry name" value="Winged helix-like DNA-binding domain superfamily/Winged helix DNA-binding domain"/>
    <property type="match status" value="1"/>
</dbReference>
<evidence type="ECO:0000256" key="5">
    <source>
        <dbReference type="ARBA" id="ARBA00023163"/>
    </source>
</evidence>
<dbReference type="NCBIfam" id="TIGR02937">
    <property type="entry name" value="sigma70-ECF"/>
    <property type="match status" value="1"/>
</dbReference>
<dbReference type="PANTHER" id="PTHR43133">
    <property type="entry name" value="RNA POLYMERASE ECF-TYPE SIGMA FACTO"/>
    <property type="match status" value="1"/>
</dbReference>
<dbReference type="NCBIfam" id="TIGR02983">
    <property type="entry name" value="SigE-fam_strep"/>
    <property type="match status" value="1"/>
</dbReference>
<keyword evidence="7" id="KW-0472">Membrane</keyword>
<name>A0ABW2H4U6_9ACTN</name>
<evidence type="ECO:0000256" key="6">
    <source>
        <dbReference type="SAM" id="MobiDB-lite"/>
    </source>
</evidence>
<keyword evidence="7" id="KW-1133">Transmembrane helix</keyword>
<protein>
    <submittedName>
        <fullName evidence="10">SigE family RNA polymerase sigma factor</fullName>
    </submittedName>
</protein>
<feature type="domain" description="RNA polymerase sigma-70 region 2" evidence="8">
    <location>
        <begin position="15"/>
        <end position="74"/>
    </location>
</feature>
<dbReference type="InterPro" id="IPR039425">
    <property type="entry name" value="RNA_pol_sigma-70-like"/>
</dbReference>
<dbReference type="PANTHER" id="PTHR43133:SF50">
    <property type="entry name" value="ECF RNA POLYMERASE SIGMA FACTOR SIGM"/>
    <property type="match status" value="1"/>
</dbReference>
<reference evidence="11" key="1">
    <citation type="journal article" date="2019" name="Int. J. Syst. Evol. Microbiol.">
        <title>The Global Catalogue of Microorganisms (GCM) 10K type strain sequencing project: providing services to taxonomists for standard genome sequencing and annotation.</title>
        <authorList>
            <consortium name="The Broad Institute Genomics Platform"/>
            <consortium name="The Broad Institute Genome Sequencing Center for Infectious Disease"/>
            <person name="Wu L."/>
            <person name="Ma J."/>
        </authorList>
    </citation>
    <scope>NUCLEOTIDE SEQUENCE [LARGE SCALE GENOMIC DNA]</scope>
    <source>
        <strain evidence="11">CGMCC 1.9106</strain>
    </source>
</reference>
<evidence type="ECO:0000313" key="11">
    <source>
        <dbReference type="Proteomes" id="UP001596392"/>
    </source>
</evidence>
<dbReference type="SUPFAM" id="SSF88946">
    <property type="entry name" value="Sigma2 domain of RNA polymerase sigma factors"/>
    <property type="match status" value="1"/>
</dbReference>
<dbReference type="InterPro" id="IPR013249">
    <property type="entry name" value="RNA_pol_sigma70_r4_t2"/>
</dbReference>
<dbReference type="Gene3D" id="1.10.1740.10">
    <property type="match status" value="1"/>
</dbReference>
<dbReference type="InterPro" id="IPR007627">
    <property type="entry name" value="RNA_pol_sigma70_r2"/>
</dbReference>
<keyword evidence="11" id="KW-1185">Reference proteome</keyword>
<keyword evidence="7" id="KW-0812">Transmembrane</keyword>
<evidence type="ECO:0000256" key="4">
    <source>
        <dbReference type="ARBA" id="ARBA00023125"/>
    </source>
</evidence>
<dbReference type="Pfam" id="PF04542">
    <property type="entry name" value="Sigma70_r2"/>
    <property type="match status" value="1"/>
</dbReference>
<keyword evidence="2" id="KW-0805">Transcription regulation</keyword>
<feature type="transmembrane region" description="Helical" evidence="7">
    <location>
        <begin position="188"/>
        <end position="209"/>
    </location>
</feature>
<feature type="domain" description="RNA polymerase sigma factor 70 region 4 type 2" evidence="9">
    <location>
        <begin position="99"/>
        <end position="151"/>
    </location>
</feature>
<accession>A0ABW2H4U6</accession>
<keyword evidence="5" id="KW-0804">Transcription</keyword>
<evidence type="ECO:0000256" key="1">
    <source>
        <dbReference type="ARBA" id="ARBA00010641"/>
    </source>
</evidence>
<dbReference type="InterPro" id="IPR014284">
    <property type="entry name" value="RNA_pol_sigma-70_dom"/>
</dbReference>
<keyword evidence="4" id="KW-0238">DNA-binding</keyword>
<feature type="region of interest" description="Disordered" evidence="6">
    <location>
        <begin position="386"/>
        <end position="409"/>
    </location>
</feature>
<keyword evidence="3" id="KW-0731">Sigma factor</keyword>
<dbReference type="InterPro" id="IPR013324">
    <property type="entry name" value="RNA_pol_sigma_r3/r4-like"/>
</dbReference>
<evidence type="ECO:0000313" key="10">
    <source>
        <dbReference type="EMBL" id="MFC7246294.1"/>
    </source>
</evidence>